<name>A0ABM7RK47_9BACT</name>
<proteinExistence type="predicted"/>
<feature type="transmembrane region" description="Helical" evidence="2">
    <location>
        <begin position="125"/>
        <end position="144"/>
    </location>
</feature>
<sequence>MKVTKVCCQSCGADLDVDESIRLVTCNFCGARLEIVHDETTTHSRLLQELGEKTDRMAGEIKVLRLQNELEQLEREWQSAREGLMITGKNGNRSVPSVAGSLFAGGMMIVVGIIAMTALSNISQSGFTVLVPLIIIGIGVASMIHGTSKASRYETAEADFTKRRNEKLRQLEEAKREA</sequence>
<protein>
    <recommendedName>
        <fullName evidence="5">Zinc ribbon domain-containing protein</fullName>
    </recommendedName>
</protein>
<dbReference type="EMBL" id="AP024702">
    <property type="protein sequence ID" value="BCX50007.1"/>
    <property type="molecule type" value="Genomic_DNA"/>
</dbReference>
<evidence type="ECO:0000313" key="4">
    <source>
        <dbReference type="Proteomes" id="UP001374893"/>
    </source>
</evidence>
<accession>A0ABM7RK47</accession>
<evidence type="ECO:0000256" key="1">
    <source>
        <dbReference type="SAM" id="Coils"/>
    </source>
</evidence>
<keyword evidence="4" id="KW-1185">Reference proteome</keyword>
<organism evidence="3 4">
    <name type="scientific">Haloferula helveola</name>
    <dbReference type="NCBI Taxonomy" id="490095"/>
    <lineage>
        <taxon>Bacteria</taxon>
        <taxon>Pseudomonadati</taxon>
        <taxon>Verrucomicrobiota</taxon>
        <taxon>Verrucomicrobiia</taxon>
        <taxon>Verrucomicrobiales</taxon>
        <taxon>Verrucomicrobiaceae</taxon>
        <taxon>Haloferula</taxon>
    </lineage>
</organism>
<keyword evidence="2" id="KW-0472">Membrane</keyword>
<evidence type="ECO:0008006" key="5">
    <source>
        <dbReference type="Google" id="ProtNLM"/>
    </source>
</evidence>
<dbReference type="Proteomes" id="UP001374893">
    <property type="component" value="Chromosome"/>
</dbReference>
<keyword evidence="2" id="KW-1133">Transmembrane helix</keyword>
<dbReference type="RefSeq" id="WP_338686883.1">
    <property type="nucleotide sequence ID" value="NZ_AP024702.1"/>
</dbReference>
<feature type="coiled-coil region" evidence="1">
    <location>
        <begin position="56"/>
        <end position="83"/>
    </location>
</feature>
<feature type="transmembrane region" description="Helical" evidence="2">
    <location>
        <begin position="98"/>
        <end position="119"/>
    </location>
</feature>
<keyword evidence="1" id="KW-0175">Coiled coil</keyword>
<evidence type="ECO:0000313" key="3">
    <source>
        <dbReference type="EMBL" id="BCX50007.1"/>
    </source>
</evidence>
<reference evidence="3 4" key="1">
    <citation type="submission" date="2021-06" db="EMBL/GenBank/DDBJ databases">
        <title>Complete genome of Haloferula helveola possessing various polysaccharide degrading enzymes.</title>
        <authorList>
            <person name="Takami H."/>
            <person name="Huang C."/>
            <person name="Hamasaki K."/>
        </authorList>
    </citation>
    <scope>NUCLEOTIDE SEQUENCE [LARGE SCALE GENOMIC DNA]</scope>
    <source>
        <strain evidence="3 4">CN-1</strain>
    </source>
</reference>
<evidence type="ECO:0000256" key="2">
    <source>
        <dbReference type="SAM" id="Phobius"/>
    </source>
</evidence>
<gene>
    <name evidence="3" type="ORF">HAHE_39150</name>
</gene>
<keyword evidence="2" id="KW-0812">Transmembrane</keyword>